<comment type="caution">
    <text evidence="1">The sequence shown here is derived from an EMBL/GenBank/DDBJ whole genome shotgun (WGS) entry which is preliminary data.</text>
</comment>
<reference evidence="1 2" key="1">
    <citation type="journal article" date="2018" name="Nat. Genet.">
        <title>The Rosa genome provides new insights in the design of modern roses.</title>
        <authorList>
            <person name="Bendahmane M."/>
        </authorList>
    </citation>
    <scope>NUCLEOTIDE SEQUENCE [LARGE SCALE GENOMIC DNA]</scope>
    <source>
        <strain evidence="2">cv. Old Blush</strain>
    </source>
</reference>
<dbReference type="AlphaFoldDB" id="A0A2P6QQI9"/>
<evidence type="ECO:0000313" key="1">
    <source>
        <dbReference type="EMBL" id="PRQ36449.1"/>
    </source>
</evidence>
<dbReference type="EMBL" id="PDCK01000042">
    <property type="protein sequence ID" value="PRQ36449.1"/>
    <property type="molecule type" value="Genomic_DNA"/>
</dbReference>
<sequence>MNSLLMFGVEIDSPLYVLFFHTSCNLFRCEIHFQLYFADIHSPALNTQNTKRLYMENLQQ</sequence>
<gene>
    <name evidence="1" type="ORF">RchiOBHm_Chr4g0391671</name>
</gene>
<dbReference type="Gramene" id="PRQ36449">
    <property type="protein sequence ID" value="PRQ36449"/>
    <property type="gene ID" value="RchiOBHm_Chr4g0391671"/>
</dbReference>
<keyword evidence="2" id="KW-1185">Reference proteome</keyword>
<protein>
    <submittedName>
        <fullName evidence="1">Uncharacterized protein</fullName>
    </submittedName>
</protein>
<proteinExistence type="predicted"/>
<organism evidence="1 2">
    <name type="scientific">Rosa chinensis</name>
    <name type="common">China rose</name>
    <dbReference type="NCBI Taxonomy" id="74649"/>
    <lineage>
        <taxon>Eukaryota</taxon>
        <taxon>Viridiplantae</taxon>
        <taxon>Streptophyta</taxon>
        <taxon>Embryophyta</taxon>
        <taxon>Tracheophyta</taxon>
        <taxon>Spermatophyta</taxon>
        <taxon>Magnoliopsida</taxon>
        <taxon>eudicotyledons</taxon>
        <taxon>Gunneridae</taxon>
        <taxon>Pentapetalae</taxon>
        <taxon>rosids</taxon>
        <taxon>fabids</taxon>
        <taxon>Rosales</taxon>
        <taxon>Rosaceae</taxon>
        <taxon>Rosoideae</taxon>
        <taxon>Rosoideae incertae sedis</taxon>
        <taxon>Rosa</taxon>
    </lineage>
</organism>
<dbReference type="Proteomes" id="UP000238479">
    <property type="component" value="Chromosome 4"/>
</dbReference>
<name>A0A2P6QQI9_ROSCH</name>
<evidence type="ECO:0000313" key="2">
    <source>
        <dbReference type="Proteomes" id="UP000238479"/>
    </source>
</evidence>
<accession>A0A2P6QQI9</accession>